<comment type="subcellular location">
    <subcellularLocation>
        <location evidence="1">Membrane</location>
    </subcellularLocation>
</comment>
<dbReference type="Gene3D" id="3.40.710.10">
    <property type="entry name" value="DD-peptidase/beta-lactamase superfamily"/>
    <property type="match status" value="1"/>
</dbReference>
<name>A0ABW2PHS4_9BACL</name>
<reference evidence="5" key="1">
    <citation type="journal article" date="2019" name="Int. J. Syst. Evol. Microbiol.">
        <title>The Global Catalogue of Microorganisms (GCM) 10K type strain sequencing project: providing services to taxonomists for standard genome sequencing and annotation.</title>
        <authorList>
            <consortium name="The Broad Institute Genomics Platform"/>
            <consortium name="The Broad Institute Genome Sequencing Center for Infectious Disease"/>
            <person name="Wu L."/>
            <person name="Ma J."/>
        </authorList>
    </citation>
    <scope>NUCLEOTIDE SEQUENCE [LARGE SCALE GENOMIC DNA]</scope>
    <source>
        <strain evidence="5">CCUG 55590</strain>
    </source>
</reference>
<dbReference type="EMBL" id="JBHTCE010000001">
    <property type="protein sequence ID" value="MFC7388617.1"/>
    <property type="molecule type" value="Genomic_DNA"/>
</dbReference>
<dbReference type="Pfam" id="PF00144">
    <property type="entry name" value="Beta-lactamase"/>
    <property type="match status" value="1"/>
</dbReference>
<dbReference type="PANTHER" id="PTHR46825">
    <property type="entry name" value="D-ALANYL-D-ALANINE-CARBOXYPEPTIDASE/ENDOPEPTIDASE AMPH"/>
    <property type="match status" value="1"/>
</dbReference>
<gene>
    <name evidence="4" type="ORF">ACFQO8_00600</name>
</gene>
<dbReference type="PANTHER" id="PTHR46825:SF11">
    <property type="entry name" value="PENICILLIN-BINDING PROTEIN 4"/>
    <property type="match status" value="1"/>
</dbReference>
<dbReference type="InterPro" id="IPR050491">
    <property type="entry name" value="AmpC-like"/>
</dbReference>
<organism evidence="4 5">
    <name type="scientific">Exiguobacterium aestuarii</name>
    <dbReference type="NCBI Taxonomy" id="273527"/>
    <lineage>
        <taxon>Bacteria</taxon>
        <taxon>Bacillati</taxon>
        <taxon>Bacillota</taxon>
        <taxon>Bacilli</taxon>
        <taxon>Bacillales</taxon>
        <taxon>Bacillales Family XII. Incertae Sedis</taxon>
        <taxon>Exiguobacterium</taxon>
    </lineage>
</organism>
<keyword evidence="5" id="KW-1185">Reference proteome</keyword>
<evidence type="ECO:0000256" key="2">
    <source>
        <dbReference type="ARBA" id="ARBA00023136"/>
    </source>
</evidence>
<dbReference type="InterPro" id="IPR012338">
    <property type="entry name" value="Beta-lactam/transpept-like"/>
</dbReference>
<keyword evidence="2" id="KW-0472">Membrane</keyword>
<feature type="domain" description="Beta-lactamase-related" evidence="3">
    <location>
        <begin position="33"/>
        <end position="332"/>
    </location>
</feature>
<dbReference type="RefSeq" id="WP_214786024.1">
    <property type="nucleotide sequence ID" value="NZ_JANIEL010000030.1"/>
</dbReference>
<dbReference type="EC" id="3.-.-.-" evidence="4"/>
<dbReference type="Proteomes" id="UP001596439">
    <property type="component" value="Unassembled WGS sequence"/>
</dbReference>
<evidence type="ECO:0000259" key="3">
    <source>
        <dbReference type="Pfam" id="PF00144"/>
    </source>
</evidence>
<protein>
    <submittedName>
        <fullName evidence="4">Serine hydrolase domain-containing protein</fullName>
        <ecNumber evidence="4">3.-.-.-</ecNumber>
    </submittedName>
</protein>
<proteinExistence type="predicted"/>
<evidence type="ECO:0000313" key="4">
    <source>
        <dbReference type="EMBL" id="MFC7388617.1"/>
    </source>
</evidence>
<sequence length="346" mass="38745">MTHTLEVLLKNFTHVTVDEAFSGVYSVTSLDTSIHQSFGYANRSEQIHHDVTTRFGIASGCKLFTAIAICQLVERDRLSFSTSLESFQTLDLPYVSSQVTVHQLLTHTSGIPDYFDESVSDDFEALWRNVPMYRLRQLRDFLPLFQQKAMRNEPGSRFSYNNAGYILLGLIVEEVTGQSFTDYVEQSIFQPAGMSDSGYFSLDALPAKTALGYIDHKDGTWRTNQYAIPIKGGADGGAFVTVQDMTRFWQALLSHQLLDASSTARLLTPHVTVNDRGGSYGYGLWIQHHATGDIFKYHVMGYDPGVSFHSGYYPETDIISVVCANQSDGAFDVMKQIETQIGEKFE</sequence>
<accession>A0ABW2PHS4</accession>
<comment type="caution">
    <text evidence="4">The sequence shown here is derived from an EMBL/GenBank/DDBJ whole genome shotgun (WGS) entry which is preliminary data.</text>
</comment>
<dbReference type="InterPro" id="IPR001466">
    <property type="entry name" value="Beta-lactam-related"/>
</dbReference>
<dbReference type="GO" id="GO:0016787">
    <property type="term" value="F:hydrolase activity"/>
    <property type="evidence" value="ECO:0007669"/>
    <property type="project" value="UniProtKB-KW"/>
</dbReference>
<evidence type="ECO:0000313" key="5">
    <source>
        <dbReference type="Proteomes" id="UP001596439"/>
    </source>
</evidence>
<dbReference type="SUPFAM" id="SSF56601">
    <property type="entry name" value="beta-lactamase/transpeptidase-like"/>
    <property type="match status" value="1"/>
</dbReference>
<evidence type="ECO:0000256" key="1">
    <source>
        <dbReference type="ARBA" id="ARBA00004370"/>
    </source>
</evidence>
<keyword evidence="4" id="KW-0378">Hydrolase</keyword>